<evidence type="ECO:0000256" key="9">
    <source>
        <dbReference type="NCBIfam" id="TIGR00751"/>
    </source>
</evidence>
<keyword evidence="5 8" id="KW-0812">Transmembrane</keyword>
<dbReference type="EC" id="2.5.1.74" evidence="8 9"/>
<dbReference type="PIRSF" id="PIRSF005355">
    <property type="entry name" value="UBIAD1"/>
    <property type="match status" value="1"/>
</dbReference>
<evidence type="ECO:0000256" key="5">
    <source>
        <dbReference type="ARBA" id="ARBA00022692"/>
    </source>
</evidence>
<evidence type="ECO:0000256" key="4">
    <source>
        <dbReference type="ARBA" id="ARBA00022679"/>
    </source>
</evidence>
<evidence type="ECO:0000256" key="2">
    <source>
        <dbReference type="ARBA" id="ARBA00022428"/>
    </source>
</evidence>
<evidence type="ECO:0000256" key="6">
    <source>
        <dbReference type="ARBA" id="ARBA00022989"/>
    </source>
</evidence>
<dbReference type="EMBL" id="RAVZ01000064">
    <property type="protein sequence ID" value="RKG89773.1"/>
    <property type="molecule type" value="Genomic_DNA"/>
</dbReference>
<accession>A0A3A8JJV6</accession>
<comment type="similarity">
    <text evidence="8">Belongs to the MenA family. Type 1 subfamily.</text>
</comment>
<feature type="transmembrane region" description="Helical" evidence="8">
    <location>
        <begin position="134"/>
        <end position="152"/>
    </location>
</feature>
<dbReference type="GO" id="GO:0046428">
    <property type="term" value="F:1,4-dihydroxy-2-naphthoate polyprenyltransferase activity"/>
    <property type="evidence" value="ECO:0007669"/>
    <property type="project" value="UniProtKB-UniRule"/>
</dbReference>
<comment type="subcellular location">
    <subcellularLocation>
        <location evidence="8">Cell membrane</location>
        <topology evidence="8">Multi-pass membrane protein</topology>
    </subcellularLocation>
    <subcellularLocation>
        <location evidence="1">Membrane</location>
        <topology evidence="1">Multi-pass membrane protein</topology>
    </subcellularLocation>
</comment>
<evidence type="ECO:0000313" key="11">
    <source>
        <dbReference type="Proteomes" id="UP000268094"/>
    </source>
</evidence>
<organism evidence="10 11">
    <name type="scientific">Corallococcus terminator</name>
    <dbReference type="NCBI Taxonomy" id="2316733"/>
    <lineage>
        <taxon>Bacteria</taxon>
        <taxon>Pseudomonadati</taxon>
        <taxon>Myxococcota</taxon>
        <taxon>Myxococcia</taxon>
        <taxon>Myxococcales</taxon>
        <taxon>Cystobacterineae</taxon>
        <taxon>Myxococcaceae</taxon>
        <taxon>Corallococcus</taxon>
    </lineage>
</organism>
<comment type="pathway">
    <text evidence="8">Quinol/quinone metabolism; menaquinone biosynthesis; menaquinol from 1,4-dihydroxy-2-naphthoate: step 1/2.</text>
</comment>
<feature type="transmembrane region" description="Helical" evidence="8">
    <location>
        <begin position="158"/>
        <end position="177"/>
    </location>
</feature>
<evidence type="ECO:0000256" key="3">
    <source>
        <dbReference type="ARBA" id="ARBA00022475"/>
    </source>
</evidence>
<feature type="transmembrane region" description="Helical" evidence="8">
    <location>
        <begin position="215"/>
        <end position="232"/>
    </location>
</feature>
<gene>
    <name evidence="8 10" type="primary">menA</name>
    <name evidence="10" type="ORF">D7V88_12170</name>
</gene>
<keyword evidence="3 8" id="KW-1003">Cell membrane</keyword>
<reference evidence="11" key="1">
    <citation type="submission" date="2018-09" db="EMBL/GenBank/DDBJ databases">
        <authorList>
            <person name="Livingstone P.G."/>
            <person name="Whitworth D.E."/>
        </authorList>
    </citation>
    <scope>NUCLEOTIDE SEQUENCE [LARGE SCALE GENOMIC DNA]</scope>
    <source>
        <strain evidence="11">CA054A</strain>
    </source>
</reference>
<dbReference type="GO" id="GO:0005886">
    <property type="term" value="C:plasma membrane"/>
    <property type="evidence" value="ECO:0007669"/>
    <property type="project" value="UniProtKB-SubCell"/>
</dbReference>
<dbReference type="CDD" id="cd13962">
    <property type="entry name" value="PT_UbiA_UBIAD1"/>
    <property type="match status" value="1"/>
</dbReference>
<protein>
    <recommendedName>
        <fullName evidence="8 9">1,4-dihydroxy-2-naphthoate octaprenyltransferase</fullName>
        <shortName evidence="8">DHNA-octaprenyltransferase</shortName>
        <ecNumber evidence="8 9">2.5.1.74</ecNumber>
    </recommendedName>
</protein>
<dbReference type="NCBIfam" id="TIGR00751">
    <property type="entry name" value="menA"/>
    <property type="match status" value="1"/>
</dbReference>
<comment type="function">
    <text evidence="8">Conversion of 1,4-dihydroxy-2-naphthoate (DHNA) to demethylmenaquinone (DMK).</text>
</comment>
<dbReference type="InterPro" id="IPR000537">
    <property type="entry name" value="UbiA_prenyltransferase"/>
</dbReference>
<dbReference type="Pfam" id="PF01040">
    <property type="entry name" value="UbiA"/>
    <property type="match status" value="1"/>
</dbReference>
<proteinExistence type="inferred from homology"/>
<dbReference type="InterPro" id="IPR004657">
    <property type="entry name" value="MenA"/>
</dbReference>
<comment type="caution">
    <text evidence="10">The sequence shown here is derived from an EMBL/GenBank/DDBJ whole genome shotgun (WGS) entry which is preliminary data.</text>
</comment>
<dbReference type="PANTHER" id="PTHR13929">
    <property type="entry name" value="1,4-DIHYDROXY-2-NAPHTHOATE OCTAPRENYLTRANSFERASE"/>
    <property type="match status" value="1"/>
</dbReference>
<feature type="transmembrane region" description="Helical" evidence="8">
    <location>
        <begin position="189"/>
        <end position="209"/>
    </location>
</feature>
<feature type="transmembrane region" description="Helical" evidence="8">
    <location>
        <begin position="262"/>
        <end position="280"/>
    </location>
</feature>
<dbReference type="GO" id="GO:0009234">
    <property type="term" value="P:menaquinone biosynthetic process"/>
    <property type="evidence" value="ECO:0007669"/>
    <property type="project" value="UniProtKB-UniRule"/>
</dbReference>
<dbReference type="Proteomes" id="UP000268094">
    <property type="component" value="Unassembled WGS sequence"/>
</dbReference>
<keyword evidence="2 8" id="KW-0474">Menaquinone biosynthesis</keyword>
<dbReference type="AlphaFoldDB" id="A0A3A8JJV6"/>
<dbReference type="InterPro" id="IPR026046">
    <property type="entry name" value="UBIAD1"/>
</dbReference>
<evidence type="ECO:0000313" key="10">
    <source>
        <dbReference type="EMBL" id="RKG89773.1"/>
    </source>
</evidence>
<keyword evidence="6 8" id="KW-1133">Transmembrane helix</keyword>
<comment type="catalytic activity">
    <reaction evidence="8">
        <text>an all-trans-polyprenyl diphosphate + 1,4-dihydroxy-2-naphthoate + H(+) = a 2-demethylmenaquinol + CO2 + diphosphate</text>
        <dbReference type="Rhea" id="RHEA:26478"/>
        <dbReference type="Rhea" id="RHEA-COMP:9563"/>
        <dbReference type="Rhea" id="RHEA-COMP:9564"/>
        <dbReference type="ChEBI" id="CHEBI:11173"/>
        <dbReference type="ChEBI" id="CHEBI:15378"/>
        <dbReference type="ChEBI" id="CHEBI:16526"/>
        <dbReference type="ChEBI" id="CHEBI:33019"/>
        <dbReference type="ChEBI" id="CHEBI:55437"/>
        <dbReference type="ChEBI" id="CHEBI:58914"/>
        <dbReference type="EC" id="2.5.1.74"/>
    </reaction>
</comment>
<sequence length="336" mass="35675">MSWVGLINCIVVVSWGYSAFPPAASSPSMNPQLSSTSPALLEATPSMSRVWWLALRPKTLIASVAPTLLGWAFASSEGNWRPVPAFTFLIGFVLMQIVSNLVNDYADFERGADTDARLGPARVTQKGWLSAREVANAAALAFTGSFLALLFLTWEGSWPVFAGGAFCLAGAVLYSAGPVPLGYLGLGDVLVLLIFGLSGVCGSYVVLSQQVTREVALAGLSMGLIASGILAVNNLRDRHTDRVVGKNTLVVRFGRRFGQWEYTLVVGGAFLLPGLAWLLLPEHRLGSLLTLGGLPLAVREIRAIWTEDGGALNPHLGKTAGLGLVFCLLMSAGFLL</sequence>
<dbReference type="GO" id="GO:0042371">
    <property type="term" value="P:vitamin K biosynthetic process"/>
    <property type="evidence" value="ECO:0007669"/>
    <property type="project" value="TreeGrafter"/>
</dbReference>
<evidence type="ECO:0000256" key="8">
    <source>
        <dbReference type="HAMAP-Rule" id="MF_01937"/>
    </source>
</evidence>
<keyword evidence="4 8" id="KW-0808">Transferase</keyword>
<dbReference type="HAMAP" id="MF_01937">
    <property type="entry name" value="MenA_1"/>
    <property type="match status" value="1"/>
</dbReference>
<evidence type="ECO:0000256" key="7">
    <source>
        <dbReference type="ARBA" id="ARBA00023136"/>
    </source>
</evidence>
<dbReference type="InterPro" id="IPR044878">
    <property type="entry name" value="UbiA_sf"/>
</dbReference>
<name>A0A3A8JJV6_9BACT</name>
<feature type="transmembrane region" description="Helical" evidence="8">
    <location>
        <begin position="85"/>
        <end position="102"/>
    </location>
</feature>
<keyword evidence="11" id="KW-1185">Reference proteome</keyword>
<keyword evidence="7 8" id="KW-0472">Membrane</keyword>
<feature type="transmembrane region" description="Helical" evidence="8">
    <location>
        <begin position="315"/>
        <end position="335"/>
    </location>
</feature>
<dbReference type="PANTHER" id="PTHR13929:SF0">
    <property type="entry name" value="UBIA PRENYLTRANSFERASE DOMAIN-CONTAINING PROTEIN 1"/>
    <property type="match status" value="1"/>
</dbReference>
<evidence type="ECO:0000256" key="1">
    <source>
        <dbReference type="ARBA" id="ARBA00004141"/>
    </source>
</evidence>
<dbReference type="Gene3D" id="1.10.357.140">
    <property type="entry name" value="UbiA prenyltransferase"/>
    <property type="match status" value="1"/>
</dbReference>
<dbReference type="UniPathway" id="UPA00079">
    <property type="reaction ID" value="UER00168"/>
</dbReference>